<sequence>MSFKLSPAGLLALAVSSLLPVALQAQATGHSHHHPENHADADSLSAPVSRNPVIHALSQTDKAERTISGVSQSPVEAAPVTTRQARVMSTAEGCPDYQGFANLKGQDLYDFVVNSDFECISELYRQNDALAVATYQSENVVAVANLARAQAASYDSRSGRDMQQLFYFLRGAFYIEFYNDDLTYSDNSASQAVRELLLEYAKNPYLMDTSDYAGRTLSEFFTTWDSSYNMAESVPYVLDYLQAFSPEYLNSWSHRSALTSALTVLYRGYWVDEYNQQAEQYGDLRKALLNIATADYIINSEYAYESSDALGEYGRFYVYHERWGLSDALKNELNAGIQQYMAKFARMSPQWADGAGYLDYYNPGQCEAFGICGWEQELEQTVLGINYVCSDSISIRAQAMNDAELTQSCDLMAAEEVLFHQVLATGYTPVADDYNTSLQVNIFDDYTNYDNYAGIIFGIDTNNGGMYLEGNPADQNNQARFIAHEASWITDEFVVWNLEHEYVHYLDGRFNLYGAFNYFDINTGKSVWWSEGLAEYLSRQNRNDEAVALARTGALSLSQVLATTYNDGTDRVYRWGYLAVRFMFENHRSDVDAMLALARGGDAQGWLDYINNTIADNYEAEWQQWLQAVASNDSQLTGPVMPVDSDGDGVPDSQDAFPNDPSETLDTDGDGIGNNADTDDDNDGYEDSLDLFPLDPTEWADSDGDGIGDNADPDTGTPTQDCGAATITDGNLTPDQQECVAGSGINYYYTYVDADNTQLTLNLSGGTGEVDILFNQSIWATESAFDVRTDVAGSDDSLTVTANRGWVYFSLVTSSGYQGVSMTLSQGGTEPEPELPSNVPDVCQAQTPYEYGGVNFGEAVCVADGRTSYYFYVPANTPSVTVSTDHGTGDLNLYGNSQTWASPDSFEVKSEQAGNREQLVLTNPAEGWYYLAPRGNPSSSGASLLVELK</sequence>
<comment type="catalytic activity">
    <reaction evidence="1">
        <text>Digestion of native collagen in the triple helical region at Xaa-|-Gly bonds. With synthetic peptides, a preference is shown for Gly at P3 and P1', Pro and Ala at P2 and P2', and hydroxyproline, Ala or Arg at P3'.</text>
        <dbReference type="EC" id="3.4.24.3"/>
    </reaction>
</comment>
<evidence type="ECO:0000256" key="12">
    <source>
        <dbReference type="ARBA" id="ARBA00023145"/>
    </source>
</evidence>
<evidence type="ECO:0000256" key="14">
    <source>
        <dbReference type="SAM" id="SignalP"/>
    </source>
</evidence>
<evidence type="ECO:0000259" key="15">
    <source>
        <dbReference type="Pfam" id="PF04151"/>
    </source>
</evidence>
<gene>
    <name evidence="17" type="ORF">L2725_05520</name>
</gene>
<keyword evidence="5" id="KW-0964">Secreted</keyword>
<evidence type="ECO:0000256" key="11">
    <source>
        <dbReference type="ARBA" id="ARBA00023049"/>
    </source>
</evidence>
<dbReference type="InterPro" id="IPR002169">
    <property type="entry name" value="Peptidase_M9A/M9B"/>
</dbReference>
<dbReference type="Pfam" id="PF01752">
    <property type="entry name" value="Peptidase_M9"/>
    <property type="match status" value="1"/>
</dbReference>
<keyword evidence="11" id="KW-0482">Metalloprotease</keyword>
<evidence type="ECO:0000313" key="18">
    <source>
        <dbReference type="Proteomes" id="UP001202831"/>
    </source>
</evidence>
<comment type="caution">
    <text evidence="17">The sequence shown here is derived from an EMBL/GenBank/DDBJ whole genome shotgun (WGS) entry which is preliminary data.</text>
</comment>
<dbReference type="Gene3D" id="3.40.30.160">
    <property type="entry name" value="Collagenase ColT, N-terminal domain"/>
    <property type="match status" value="1"/>
</dbReference>
<dbReference type="PANTHER" id="PTHR13062:SF9">
    <property type="entry name" value="MICROBIAL COLLAGENASE"/>
    <property type="match status" value="1"/>
</dbReference>
<feature type="region of interest" description="Disordered" evidence="13">
    <location>
        <begin position="636"/>
        <end position="718"/>
    </location>
</feature>
<evidence type="ECO:0000256" key="8">
    <source>
        <dbReference type="ARBA" id="ARBA00022729"/>
    </source>
</evidence>
<feature type="region of interest" description="Disordered" evidence="13">
    <location>
        <begin position="26"/>
        <end position="45"/>
    </location>
</feature>
<evidence type="ECO:0000256" key="7">
    <source>
        <dbReference type="ARBA" id="ARBA00022723"/>
    </source>
</evidence>
<comment type="cofactor">
    <cofactor evidence="2">
        <name>Zn(2+)</name>
        <dbReference type="ChEBI" id="CHEBI:29105"/>
    </cofactor>
</comment>
<dbReference type="Gene3D" id="1.10.390.20">
    <property type="match status" value="1"/>
</dbReference>
<protein>
    <recommendedName>
        <fullName evidence="4">microbial collagenase</fullName>
        <ecNumber evidence="4">3.4.24.3</ecNumber>
    </recommendedName>
</protein>
<dbReference type="SUPFAM" id="SSF103647">
    <property type="entry name" value="TSP type-3 repeat"/>
    <property type="match status" value="1"/>
</dbReference>
<dbReference type="InterPro" id="IPR028974">
    <property type="entry name" value="TSP_type-3_rpt"/>
</dbReference>
<dbReference type="Gene3D" id="2.60.120.380">
    <property type="match status" value="2"/>
</dbReference>
<keyword evidence="7" id="KW-0479">Metal-binding</keyword>
<accession>A0ABT0N471</accession>
<keyword evidence="12" id="KW-0865">Zymogen</keyword>
<evidence type="ECO:0000256" key="6">
    <source>
        <dbReference type="ARBA" id="ARBA00022670"/>
    </source>
</evidence>
<keyword evidence="9" id="KW-0378">Hydrolase</keyword>
<name>A0ABT0N471_9GAMM</name>
<feature type="domain" description="Peptidase M9 collagenase N-terminal" evidence="16">
    <location>
        <begin position="96"/>
        <end position="275"/>
    </location>
</feature>
<feature type="chain" id="PRO_5045249645" description="microbial collagenase" evidence="14">
    <location>
        <begin position="28"/>
        <end position="949"/>
    </location>
</feature>
<evidence type="ECO:0000256" key="10">
    <source>
        <dbReference type="ARBA" id="ARBA00022833"/>
    </source>
</evidence>
<evidence type="ECO:0000256" key="3">
    <source>
        <dbReference type="ARBA" id="ARBA00004613"/>
    </source>
</evidence>
<dbReference type="RefSeq" id="WP_249248058.1">
    <property type="nucleotide sequence ID" value="NZ_JAKIKT010000002.1"/>
</dbReference>
<keyword evidence="10" id="KW-0862">Zinc</keyword>
<dbReference type="InterPro" id="IPR007280">
    <property type="entry name" value="Peptidase_C_arc/bac"/>
</dbReference>
<keyword evidence="8 14" id="KW-0732">Signal</keyword>
<reference evidence="17 18" key="1">
    <citation type="submission" date="2022-01" db="EMBL/GenBank/DDBJ databases">
        <title>Whole genome-based taxonomy of the Shewanellaceae.</title>
        <authorList>
            <person name="Martin-Rodriguez A.J."/>
        </authorList>
    </citation>
    <scope>NUCLEOTIDE SEQUENCE [LARGE SCALE GENOMIC DNA]</scope>
    <source>
        <strain evidence="17 18">DSM 21332</strain>
    </source>
</reference>
<keyword evidence="18" id="KW-1185">Reference proteome</keyword>
<dbReference type="InterPro" id="IPR013661">
    <property type="entry name" value="Peptidase_M9_N_dom"/>
</dbReference>
<dbReference type="Proteomes" id="UP001202831">
    <property type="component" value="Unassembled WGS sequence"/>
</dbReference>
<dbReference type="EMBL" id="JAKIKT010000002">
    <property type="protein sequence ID" value="MCL2913244.1"/>
    <property type="molecule type" value="Genomic_DNA"/>
</dbReference>
<feature type="domain" description="Peptidase C-terminal archaeal/bacterial" evidence="15">
    <location>
        <begin position="867"/>
        <end position="931"/>
    </location>
</feature>
<evidence type="ECO:0000256" key="9">
    <source>
        <dbReference type="ARBA" id="ARBA00022801"/>
    </source>
</evidence>
<proteinExistence type="predicted"/>
<dbReference type="Pfam" id="PF08453">
    <property type="entry name" value="Peptidase_M9_N"/>
    <property type="match status" value="1"/>
</dbReference>
<comment type="subcellular location">
    <subcellularLocation>
        <location evidence="3">Secreted</location>
    </subcellularLocation>
</comment>
<evidence type="ECO:0000256" key="1">
    <source>
        <dbReference type="ARBA" id="ARBA00000424"/>
    </source>
</evidence>
<evidence type="ECO:0000256" key="13">
    <source>
        <dbReference type="SAM" id="MobiDB-lite"/>
    </source>
</evidence>
<keyword evidence="6" id="KW-0645">Protease</keyword>
<dbReference type="Pfam" id="PF04151">
    <property type="entry name" value="PPC"/>
    <property type="match status" value="1"/>
</dbReference>
<evidence type="ECO:0000256" key="5">
    <source>
        <dbReference type="ARBA" id="ARBA00022525"/>
    </source>
</evidence>
<dbReference type="EC" id="3.4.24.3" evidence="4"/>
<dbReference type="PANTHER" id="PTHR13062">
    <property type="entry name" value="COLLAGENASE"/>
    <property type="match status" value="1"/>
</dbReference>
<feature type="compositionally biased region" description="Acidic residues" evidence="13">
    <location>
        <begin position="677"/>
        <end position="689"/>
    </location>
</feature>
<feature type="signal peptide" evidence="14">
    <location>
        <begin position="1"/>
        <end position="27"/>
    </location>
</feature>
<evidence type="ECO:0000256" key="2">
    <source>
        <dbReference type="ARBA" id="ARBA00001947"/>
    </source>
</evidence>
<dbReference type="PRINTS" id="PR00931">
    <property type="entry name" value="MICOLLPTASE"/>
</dbReference>
<evidence type="ECO:0000259" key="16">
    <source>
        <dbReference type="Pfam" id="PF08453"/>
    </source>
</evidence>
<evidence type="ECO:0000313" key="17">
    <source>
        <dbReference type="EMBL" id="MCL2913244.1"/>
    </source>
</evidence>
<evidence type="ECO:0000256" key="4">
    <source>
        <dbReference type="ARBA" id="ARBA00012653"/>
    </source>
</evidence>
<organism evidence="17 18">
    <name type="scientific">Shewanella corallii</name>
    <dbReference type="NCBI Taxonomy" id="560080"/>
    <lineage>
        <taxon>Bacteria</taxon>
        <taxon>Pseudomonadati</taxon>
        <taxon>Pseudomonadota</taxon>
        <taxon>Gammaproteobacteria</taxon>
        <taxon>Alteromonadales</taxon>
        <taxon>Shewanellaceae</taxon>
        <taxon>Shewanella</taxon>
    </lineage>
</organism>